<dbReference type="InterPro" id="IPR044841">
    <property type="entry name" value="LUX/BOA-like"/>
</dbReference>
<dbReference type="FunFam" id="1.10.10.60:FF:000007">
    <property type="entry name" value="Two-component response regulator"/>
    <property type="match status" value="1"/>
</dbReference>
<dbReference type="Pfam" id="PF00249">
    <property type="entry name" value="Myb_DNA-binding"/>
    <property type="match status" value="1"/>
</dbReference>
<dbReference type="NCBIfam" id="TIGR01557">
    <property type="entry name" value="myb_SHAQKYF"/>
    <property type="match status" value="1"/>
</dbReference>
<evidence type="ECO:0000259" key="6">
    <source>
        <dbReference type="PROSITE" id="PS51294"/>
    </source>
</evidence>
<comment type="subcellular location">
    <subcellularLocation>
        <location evidence="1">Nucleus</location>
    </subcellularLocation>
</comment>
<reference evidence="7" key="1">
    <citation type="journal article" date="2016" name="Nat. Genet.">
        <title>A high-quality carrot genome assembly provides new insights into carotenoid accumulation and asterid genome evolution.</title>
        <authorList>
            <person name="Iorizzo M."/>
            <person name="Ellison S."/>
            <person name="Senalik D."/>
            <person name="Zeng P."/>
            <person name="Satapoomin P."/>
            <person name="Huang J."/>
            <person name="Bowman M."/>
            <person name="Iovene M."/>
            <person name="Sanseverino W."/>
            <person name="Cavagnaro P."/>
            <person name="Yildiz M."/>
            <person name="Macko-Podgorni A."/>
            <person name="Moranska E."/>
            <person name="Grzebelus E."/>
            <person name="Grzebelus D."/>
            <person name="Ashrafi H."/>
            <person name="Zheng Z."/>
            <person name="Cheng S."/>
            <person name="Spooner D."/>
            <person name="Van Deynze A."/>
            <person name="Simon P."/>
        </authorList>
    </citation>
    <scope>NUCLEOTIDE SEQUENCE [LARGE SCALE GENOMIC DNA]</scope>
    <source>
        <tissue evidence="7">Leaf</tissue>
    </source>
</reference>
<sequence length="628" mass="70009">MEKEIQELYEKGGDEADADHVTRESSNKTDAFLRDETNQTTKNGKGKDHKESSSEPDTSGDQDDSHVPKKRRLIWTTEMHQKFLDAIEQIGHDRAFPKKIVEVMNVPGLTRENVASHLQKYRICLKKVQEGMDKYYWGPNTEANCTRVPYAYESLLGTPRHHFSGSSHLASRNFYSMSSSSHSSLYGQCSAIGNSRVRLAPPSYSSFDVSSLSMNTGNVPTQYNQMTEVNTNVRGYCDDKRNKLLSILNRRPTSNTPDDHATSSSSTSNSAFIGLRIASDGKSLFLGGSDRSEIVPAENYSAKRNDFNLQESALPPLTCSNIENYFQDSSLPPLPGSNTEDHFGDSSFPSFPEFQVENSWQQLKTSENEHISWQQLARNIEDDLITFNPQQETYGTNETENGHTGTYLEQQNCLHSLPWEILENADWELIKKILPNNHTVNPLPSLSAPSNPNSNMASCLINNNLSNQEDSLPPLPSDIPWSLYPDSNSSNHSANVLNQQNLLPPLVSETGWNETSDVSTMPINNISDHQNLLASFPSDYFWNLDSDPVHPIIVPPSVPEAYEGAVQQPPSLPDNTVNQVIPQPINTYFSESNFEEGIGDIKNLEEGIGDSSPGLLDFIGFHDTLSNE</sequence>
<evidence type="ECO:0000256" key="2">
    <source>
        <dbReference type="ARBA" id="ARBA00023015"/>
    </source>
</evidence>
<evidence type="ECO:0000256" key="3">
    <source>
        <dbReference type="ARBA" id="ARBA00023163"/>
    </source>
</evidence>
<evidence type="ECO:0000256" key="5">
    <source>
        <dbReference type="SAM" id="MobiDB-lite"/>
    </source>
</evidence>
<dbReference type="PANTHER" id="PTHR31442">
    <property type="entry name" value="HOMEODOMAIN-LIKE SUPERFAMILY PROTEIN-RELATED"/>
    <property type="match status" value="1"/>
</dbReference>
<comment type="caution">
    <text evidence="7">The sequence shown here is derived from an EMBL/GenBank/DDBJ whole genome shotgun (WGS) entry which is preliminary data.</text>
</comment>
<dbReference type="GO" id="GO:0003677">
    <property type="term" value="F:DNA binding"/>
    <property type="evidence" value="ECO:0007669"/>
    <property type="project" value="InterPro"/>
</dbReference>
<name>A0A166E461_DAUCS</name>
<evidence type="ECO:0000256" key="1">
    <source>
        <dbReference type="ARBA" id="ARBA00004123"/>
    </source>
</evidence>
<organism evidence="7">
    <name type="scientific">Daucus carota subsp. sativus</name>
    <name type="common">Carrot</name>
    <dbReference type="NCBI Taxonomy" id="79200"/>
    <lineage>
        <taxon>Eukaryota</taxon>
        <taxon>Viridiplantae</taxon>
        <taxon>Streptophyta</taxon>
        <taxon>Embryophyta</taxon>
        <taxon>Tracheophyta</taxon>
        <taxon>Spermatophyta</taxon>
        <taxon>Magnoliopsida</taxon>
        <taxon>eudicotyledons</taxon>
        <taxon>Gunneridae</taxon>
        <taxon>Pentapetalae</taxon>
        <taxon>asterids</taxon>
        <taxon>campanulids</taxon>
        <taxon>Apiales</taxon>
        <taxon>Apiaceae</taxon>
        <taxon>Apioideae</taxon>
        <taxon>Scandiceae</taxon>
        <taxon>Daucinae</taxon>
        <taxon>Daucus</taxon>
        <taxon>Daucus sect. Daucus</taxon>
    </lineage>
</organism>
<dbReference type="PANTHER" id="PTHR31442:SF29">
    <property type="entry name" value="HOMEODOMAIN-LIKE SUPERFAMILY PROTEIN"/>
    <property type="match status" value="1"/>
</dbReference>
<dbReference type="InterPro" id="IPR001005">
    <property type="entry name" value="SANT/Myb"/>
</dbReference>
<evidence type="ECO:0000313" key="7">
    <source>
        <dbReference type="EMBL" id="KZN06068.1"/>
    </source>
</evidence>
<dbReference type="OrthoDB" id="60033at2759"/>
<dbReference type="AlphaFoldDB" id="A0A166E461"/>
<dbReference type="SUPFAM" id="SSF46689">
    <property type="entry name" value="Homeodomain-like"/>
    <property type="match status" value="1"/>
</dbReference>
<dbReference type="GO" id="GO:0003700">
    <property type="term" value="F:DNA-binding transcription factor activity"/>
    <property type="evidence" value="ECO:0007669"/>
    <property type="project" value="InterPro"/>
</dbReference>
<dbReference type="Gene3D" id="1.10.10.60">
    <property type="entry name" value="Homeodomain-like"/>
    <property type="match status" value="1"/>
</dbReference>
<keyword evidence="2" id="KW-0805">Transcription regulation</keyword>
<dbReference type="PROSITE" id="PS51294">
    <property type="entry name" value="HTH_MYB"/>
    <property type="match status" value="1"/>
</dbReference>
<feature type="domain" description="HTH myb-type" evidence="6">
    <location>
        <begin position="68"/>
        <end position="126"/>
    </location>
</feature>
<gene>
    <name evidence="7" type="ORF">DCAR_006905</name>
</gene>
<dbReference type="InterPro" id="IPR017930">
    <property type="entry name" value="Myb_dom"/>
</dbReference>
<proteinExistence type="predicted"/>
<dbReference type="InterPro" id="IPR009057">
    <property type="entry name" value="Homeodomain-like_sf"/>
</dbReference>
<dbReference type="InterPro" id="IPR006447">
    <property type="entry name" value="Myb_dom_plants"/>
</dbReference>
<accession>A0A166E461</accession>
<keyword evidence="3" id="KW-0804">Transcription</keyword>
<dbReference type="GO" id="GO:0005634">
    <property type="term" value="C:nucleus"/>
    <property type="evidence" value="ECO:0007669"/>
    <property type="project" value="UniProtKB-SubCell"/>
</dbReference>
<evidence type="ECO:0000256" key="4">
    <source>
        <dbReference type="ARBA" id="ARBA00023242"/>
    </source>
</evidence>
<keyword evidence="4" id="KW-0539">Nucleus</keyword>
<protein>
    <recommendedName>
        <fullName evidence="6">HTH myb-type domain-containing protein</fullName>
    </recommendedName>
</protein>
<dbReference type="Gramene" id="KZN06068">
    <property type="protein sequence ID" value="KZN06068"/>
    <property type="gene ID" value="DCAR_006905"/>
</dbReference>
<feature type="compositionally biased region" description="Basic and acidic residues" evidence="5">
    <location>
        <begin position="1"/>
        <end position="37"/>
    </location>
</feature>
<feature type="region of interest" description="Disordered" evidence="5">
    <location>
        <begin position="1"/>
        <end position="68"/>
    </location>
</feature>
<dbReference type="EMBL" id="LNRQ01000002">
    <property type="protein sequence ID" value="KZN06068.1"/>
    <property type="molecule type" value="Genomic_DNA"/>
</dbReference>
<feature type="region of interest" description="Disordered" evidence="5">
    <location>
        <begin position="248"/>
        <end position="267"/>
    </location>
</feature>